<evidence type="ECO:0000313" key="3">
    <source>
        <dbReference type="EMBL" id="SFA76544.1"/>
    </source>
</evidence>
<dbReference type="PANTHER" id="PTHR11851">
    <property type="entry name" value="METALLOPROTEASE"/>
    <property type="match status" value="1"/>
</dbReference>
<dbReference type="EMBL" id="FOJW01000001">
    <property type="protein sequence ID" value="SFA76544.1"/>
    <property type="molecule type" value="Genomic_DNA"/>
</dbReference>
<dbReference type="PANTHER" id="PTHR11851:SF134">
    <property type="entry name" value="ZINC-DEPENDENT PROTEASE"/>
    <property type="match status" value="1"/>
</dbReference>
<accession>A0A1I0VJH1</accession>
<dbReference type="Gene3D" id="3.30.830.10">
    <property type="entry name" value="Metalloenzyme, LuxS/M16 peptidase-like"/>
    <property type="match status" value="2"/>
</dbReference>
<sequence length="427" mass="49000">MNKLTYDHIEEVIYKEKLPNGLTVFLLPKPEMAKTYGIFSTNYGSIDQTFVPINGRERITVPEGVAHFLEHKMFEKADRDVFADFGKQGASANAYTSFTKTAYLFAATNHIEKNVKTLLDFVQDPYFSEESVEKEKGIIAQEIEMYNDQPDWQTFMGTLKAMFHQHPVKIDIAGTVDSIHTITKDDLYTCYNTFYHPENMTLFIAGNFNVQQMADLIKHNQASKDFASMEDVKRTYPDEPTSVAERERKLTMPVSIPKCTVGIKESSAELTGDVFLKKDLLQSMVVDFYFSKGGPFYRQLYDQQLIDASFYFETNLEKNVGFTFIGGNTSDPDRFADQVRELLQSTNQAEFNAEEVDRMKKKKIGLLLRAMNSLEFIANKYIHYDTVGVDLFTIIPVIQSLTVEDFNTFVQNWIDDKRIAVCKIMNE</sequence>
<protein>
    <submittedName>
        <fullName evidence="3">Predicted Zn-dependent peptidase</fullName>
    </submittedName>
</protein>
<dbReference type="InterPro" id="IPR050361">
    <property type="entry name" value="MPP/UQCRC_Complex"/>
</dbReference>
<feature type="domain" description="Peptidase M16 C-terminal" evidence="2">
    <location>
        <begin position="181"/>
        <end position="362"/>
    </location>
</feature>
<dbReference type="AlphaFoldDB" id="A0A1I0VJH1"/>
<proteinExistence type="predicted"/>
<dbReference type="Proteomes" id="UP000198642">
    <property type="component" value="Unassembled WGS sequence"/>
</dbReference>
<dbReference type="OrthoDB" id="9811314at2"/>
<reference evidence="3 4" key="1">
    <citation type="submission" date="2016-10" db="EMBL/GenBank/DDBJ databases">
        <authorList>
            <person name="de Groot N.N."/>
        </authorList>
    </citation>
    <scope>NUCLEOTIDE SEQUENCE [LARGE SCALE GENOMIC DNA]</scope>
    <source>
        <strain evidence="3 4">CGMCC 1.3702</strain>
    </source>
</reference>
<evidence type="ECO:0000259" key="2">
    <source>
        <dbReference type="Pfam" id="PF05193"/>
    </source>
</evidence>
<dbReference type="InterPro" id="IPR011765">
    <property type="entry name" value="Pept_M16_N"/>
</dbReference>
<dbReference type="STRING" id="237679.SAMN04488072_101467"/>
<dbReference type="Pfam" id="PF05193">
    <property type="entry name" value="Peptidase_M16_C"/>
    <property type="match status" value="1"/>
</dbReference>
<dbReference type="GO" id="GO:0046872">
    <property type="term" value="F:metal ion binding"/>
    <property type="evidence" value="ECO:0007669"/>
    <property type="project" value="InterPro"/>
</dbReference>
<name>A0A1I0VJH1_9BACI</name>
<dbReference type="SUPFAM" id="SSF63411">
    <property type="entry name" value="LuxS/MPP-like metallohydrolase"/>
    <property type="match status" value="2"/>
</dbReference>
<keyword evidence="4" id="KW-1185">Reference proteome</keyword>
<dbReference type="RefSeq" id="WP_090232939.1">
    <property type="nucleotide sequence ID" value="NZ_FOJW01000001.1"/>
</dbReference>
<gene>
    <name evidence="3" type="ORF">SAMN04488072_101467</name>
</gene>
<dbReference type="NCBIfam" id="NF047421">
    <property type="entry name" value="YfmH_fam"/>
    <property type="match status" value="1"/>
</dbReference>
<dbReference type="Pfam" id="PF00675">
    <property type="entry name" value="Peptidase_M16"/>
    <property type="match status" value="1"/>
</dbReference>
<evidence type="ECO:0000313" key="4">
    <source>
        <dbReference type="Proteomes" id="UP000198642"/>
    </source>
</evidence>
<dbReference type="InterPro" id="IPR007863">
    <property type="entry name" value="Peptidase_M16_C"/>
</dbReference>
<evidence type="ECO:0000259" key="1">
    <source>
        <dbReference type="Pfam" id="PF00675"/>
    </source>
</evidence>
<organism evidence="3 4">
    <name type="scientific">Lentibacillus halodurans</name>
    <dbReference type="NCBI Taxonomy" id="237679"/>
    <lineage>
        <taxon>Bacteria</taxon>
        <taxon>Bacillati</taxon>
        <taxon>Bacillota</taxon>
        <taxon>Bacilli</taxon>
        <taxon>Bacillales</taxon>
        <taxon>Bacillaceae</taxon>
        <taxon>Lentibacillus</taxon>
    </lineage>
</organism>
<feature type="domain" description="Peptidase M16 N-terminal" evidence="1">
    <location>
        <begin position="63"/>
        <end position="175"/>
    </location>
</feature>
<dbReference type="InterPro" id="IPR011249">
    <property type="entry name" value="Metalloenz_LuxS/M16"/>
</dbReference>